<sequence>MASTTTTPLTGWVERSFDSTHAITKLSIELGAVYIFARTDLDKLTSSTTTITIRSDNPTLLDALAVSESRGSELTLGWKTGLGRLIGQYVVEVVVPPRSIEAVSFSASGIGAVHANVLASSSSSQLHLANLGSGRLLVQEDTLEASGLSLRQTGSGFLQLTSPSAAIAGALQLQNMGSGTVAIVAAALSASYASLASSGSGSTLAVVKSSLRVADGIEMTNQGSGHVALHADVLTTQRLSQSTLGSGAVDAVTTTHFFAAALSMAVTGSGRIKCIGPGAANTLKVNITGSGHAYTNVTAAMPAASKVAIVGSGSAHLSSMAVADVNLIGKGKVVKFETAPATPEYLLSLLPVPTPQAVDFVPIGGITNLLTKALFR</sequence>
<protein>
    <submittedName>
        <fullName evidence="2">Aste57867_2953 protein</fullName>
    </submittedName>
</protein>
<dbReference type="Proteomes" id="UP000332933">
    <property type="component" value="Unassembled WGS sequence"/>
</dbReference>
<evidence type="ECO:0000313" key="1">
    <source>
        <dbReference type="EMBL" id="KAF0716234.1"/>
    </source>
</evidence>
<dbReference type="EMBL" id="VJMH01000439">
    <property type="protein sequence ID" value="KAF0716234.1"/>
    <property type="molecule type" value="Genomic_DNA"/>
</dbReference>
<dbReference type="EMBL" id="CAADRA010000439">
    <property type="protein sequence ID" value="VFT80136.1"/>
    <property type="molecule type" value="Genomic_DNA"/>
</dbReference>
<reference evidence="1" key="2">
    <citation type="submission" date="2019-06" db="EMBL/GenBank/DDBJ databases">
        <title>Genomics analysis of Aphanomyces spp. identifies a new class of oomycete effector associated with host adaptation.</title>
        <authorList>
            <person name="Gaulin E."/>
        </authorList>
    </citation>
    <scope>NUCLEOTIDE SEQUENCE</scope>
    <source>
        <strain evidence="1">CBS 578.67</strain>
    </source>
</reference>
<dbReference type="PANTHER" id="PTHR39200">
    <property type="entry name" value="HYPOTHETICAL EXPORTED PROTEIN"/>
    <property type="match status" value="1"/>
</dbReference>
<accession>A0A485KCZ2</accession>
<keyword evidence="3" id="KW-1185">Reference proteome</keyword>
<proteinExistence type="predicted"/>
<dbReference type="Gene3D" id="2.160.20.120">
    <property type="match status" value="2"/>
</dbReference>
<dbReference type="PANTHER" id="PTHR39200:SF1">
    <property type="entry name" value="AUTO-TRANSPORTER ADHESIN HEAD GIN DOMAIN-CONTAINING PROTEIN-RELATED"/>
    <property type="match status" value="1"/>
</dbReference>
<dbReference type="OrthoDB" id="67181at2759"/>
<evidence type="ECO:0000313" key="3">
    <source>
        <dbReference type="Proteomes" id="UP000332933"/>
    </source>
</evidence>
<name>A0A485KCZ2_9STRA</name>
<gene>
    <name evidence="2" type="primary">Aste57867_2953</name>
    <name evidence="1" type="ORF">As57867_002944</name>
    <name evidence="2" type="ORF">ASTE57867_2953</name>
</gene>
<evidence type="ECO:0000313" key="2">
    <source>
        <dbReference type="EMBL" id="VFT80136.1"/>
    </source>
</evidence>
<organism evidence="2 3">
    <name type="scientific">Aphanomyces stellatus</name>
    <dbReference type="NCBI Taxonomy" id="120398"/>
    <lineage>
        <taxon>Eukaryota</taxon>
        <taxon>Sar</taxon>
        <taxon>Stramenopiles</taxon>
        <taxon>Oomycota</taxon>
        <taxon>Saprolegniomycetes</taxon>
        <taxon>Saprolegniales</taxon>
        <taxon>Verrucalvaceae</taxon>
        <taxon>Aphanomyces</taxon>
    </lineage>
</organism>
<reference evidence="2 3" key="1">
    <citation type="submission" date="2019-03" db="EMBL/GenBank/DDBJ databases">
        <authorList>
            <person name="Gaulin E."/>
            <person name="Dumas B."/>
        </authorList>
    </citation>
    <scope>NUCLEOTIDE SEQUENCE [LARGE SCALE GENOMIC DNA]</scope>
    <source>
        <strain evidence="2">CBS 568.67</strain>
    </source>
</reference>
<dbReference type="AlphaFoldDB" id="A0A485KCZ2"/>